<dbReference type="GO" id="GO:0005739">
    <property type="term" value="C:mitochondrion"/>
    <property type="evidence" value="ECO:0007669"/>
    <property type="project" value="UniProtKB-ARBA"/>
</dbReference>
<dbReference type="InterPro" id="IPR023631">
    <property type="entry name" value="Amidase_dom"/>
</dbReference>
<gene>
    <name evidence="9" type="ORF">METZ01_LOCUS24768</name>
</gene>
<dbReference type="GO" id="GO:0006412">
    <property type="term" value="P:translation"/>
    <property type="evidence" value="ECO:0007669"/>
    <property type="project" value="UniProtKB-KW"/>
</dbReference>
<evidence type="ECO:0000256" key="4">
    <source>
        <dbReference type="ARBA" id="ARBA00022741"/>
    </source>
</evidence>
<dbReference type="HAMAP" id="MF_00120">
    <property type="entry name" value="GatA"/>
    <property type="match status" value="1"/>
</dbReference>
<dbReference type="EC" id="6.3.5.7" evidence="2"/>
<dbReference type="PANTHER" id="PTHR11895">
    <property type="entry name" value="TRANSAMIDASE"/>
    <property type="match status" value="1"/>
</dbReference>
<evidence type="ECO:0000256" key="2">
    <source>
        <dbReference type="ARBA" id="ARBA00012739"/>
    </source>
</evidence>
<dbReference type="InterPro" id="IPR036928">
    <property type="entry name" value="AS_sf"/>
</dbReference>
<evidence type="ECO:0000259" key="8">
    <source>
        <dbReference type="Pfam" id="PF01425"/>
    </source>
</evidence>
<dbReference type="Pfam" id="PF01425">
    <property type="entry name" value="Amidase"/>
    <property type="match status" value="1"/>
</dbReference>
<dbReference type="InterPro" id="IPR000120">
    <property type="entry name" value="Amidase"/>
</dbReference>
<evidence type="ECO:0000256" key="7">
    <source>
        <dbReference type="ARBA" id="ARBA00047407"/>
    </source>
</evidence>
<organism evidence="9">
    <name type="scientific">marine metagenome</name>
    <dbReference type="NCBI Taxonomy" id="408172"/>
    <lineage>
        <taxon>unclassified sequences</taxon>
        <taxon>metagenomes</taxon>
        <taxon>ecological metagenomes</taxon>
    </lineage>
</organism>
<dbReference type="EMBL" id="UINC01001138">
    <property type="protein sequence ID" value="SUZ71914.1"/>
    <property type="molecule type" value="Genomic_DNA"/>
</dbReference>
<dbReference type="NCBIfam" id="TIGR00132">
    <property type="entry name" value="gatA"/>
    <property type="match status" value="1"/>
</dbReference>
<dbReference type="PANTHER" id="PTHR11895:SF151">
    <property type="entry name" value="GLUTAMYL-TRNA(GLN) AMIDOTRANSFERASE SUBUNIT A"/>
    <property type="match status" value="1"/>
</dbReference>
<dbReference type="Gene3D" id="3.90.1300.10">
    <property type="entry name" value="Amidase signature (AS) domain"/>
    <property type="match status" value="1"/>
</dbReference>
<dbReference type="SUPFAM" id="SSF75304">
    <property type="entry name" value="Amidase signature (AS) enzymes"/>
    <property type="match status" value="1"/>
</dbReference>
<keyword evidence="4" id="KW-0547">Nucleotide-binding</keyword>
<dbReference type="PROSITE" id="PS00571">
    <property type="entry name" value="AMIDASES"/>
    <property type="match status" value="1"/>
</dbReference>
<keyword evidence="3" id="KW-0436">Ligase</keyword>
<accession>A0A381PZ11</accession>
<feature type="domain" description="Amidase" evidence="8">
    <location>
        <begin position="15"/>
        <end position="438"/>
    </location>
</feature>
<evidence type="ECO:0000313" key="9">
    <source>
        <dbReference type="EMBL" id="SUZ71914.1"/>
    </source>
</evidence>
<sequence>MSSSNSLKKKFSSEKQKIADSKTNSVIRTRFDKVLSQKFSSNDPLYGKSILIKDNIAIKDEELTCASNLLQSYKSPYNATVVDRLYSAGAAITGQTNMDEFAMGSSSEYSLYGSVKNPYDLKRVAGGSSGGSAAAVSEGLCDVALGSDTGGSVRQPAAFCGIYGLKPTYGRVSRYGLVAHASSFDTIGILSKNISDMVDIFSVIAGFDLKDATSSKEKVLNKKYYHQHGLPKNVGILKREVLSNVDDEIIKNYDIILDFFKKNKVNLVEIELPYFKYCIATYYILTMAEASSNLSRFDGIRYGSREKASNLDTTYTQSRSKGFGPEVKRRIITGTYILSSGYYDAYYSKALKVRRLIKEEYNKLFSKLDCIFIPTTSSPSFRLKANLDDPMKMYLSDMFTVPFNLIGSPALNIPGGKTKKNLPIGFQIVGDSFKEETLFRFAHSLERARLFK</sequence>
<protein>
    <recommendedName>
        <fullName evidence="2">glutaminyl-tRNA synthase (glutamine-hydrolyzing)</fullName>
        <ecNumber evidence="2">6.3.5.7</ecNumber>
    </recommendedName>
</protein>
<comment type="similarity">
    <text evidence="1">Belongs to the amidase family. GatA subfamily.</text>
</comment>
<reference evidence="9" key="1">
    <citation type="submission" date="2018-05" db="EMBL/GenBank/DDBJ databases">
        <authorList>
            <person name="Lanie J.A."/>
            <person name="Ng W.-L."/>
            <person name="Kazmierczak K.M."/>
            <person name="Andrzejewski T.M."/>
            <person name="Davidsen T.M."/>
            <person name="Wayne K.J."/>
            <person name="Tettelin H."/>
            <person name="Glass J.I."/>
            <person name="Rusch D."/>
            <person name="Podicherti R."/>
            <person name="Tsui H.-C.T."/>
            <person name="Winkler M.E."/>
        </authorList>
    </citation>
    <scope>NUCLEOTIDE SEQUENCE</scope>
</reference>
<evidence type="ECO:0000256" key="5">
    <source>
        <dbReference type="ARBA" id="ARBA00022840"/>
    </source>
</evidence>
<dbReference type="GO" id="GO:0005524">
    <property type="term" value="F:ATP binding"/>
    <property type="evidence" value="ECO:0007669"/>
    <property type="project" value="UniProtKB-KW"/>
</dbReference>
<dbReference type="GO" id="GO:0050567">
    <property type="term" value="F:glutaminyl-tRNA synthase (glutamine-hydrolyzing) activity"/>
    <property type="evidence" value="ECO:0007669"/>
    <property type="project" value="UniProtKB-EC"/>
</dbReference>
<dbReference type="GO" id="GO:0030956">
    <property type="term" value="C:glutamyl-tRNA(Gln) amidotransferase complex"/>
    <property type="evidence" value="ECO:0007669"/>
    <property type="project" value="InterPro"/>
</dbReference>
<name>A0A381PZ11_9ZZZZ</name>
<evidence type="ECO:0000256" key="6">
    <source>
        <dbReference type="ARBA" id="ARBA00022917"/>
    </source>
</evidence>
<keyword evidence="5" id="KW-0067">ATP-binding</keyword>
<comment type="catalytic activity">
    <reaction evidence="7">
        <text>L-glutamyl-tRNA(Gln) + L-glutamine + ATP + H2O = L-glutaminyl-tRNA(Gln) + L-glutamate + ADP + phosphate + H(+)</text>
        <dbReference type="Rhea" id="RHEA:17521"/>
        <dbReference type="Rhea" id="RHEA-COMP:9681"/>
        <dbReference type="Rhea" id="RHEA-COMP:9684"/>
        <dbReference type="ChEBI" id="CHEBI:15377"/>
        <dbReference type="ChEBI" id="CHEBI:15378"/>
        <dbReference type="ChEBI" id="CHEBI:29985"/>
        <dbReference type="ChEBI" id="CHEBI:30616"/>
        <dbReference type="ChEBI" id="CHEBI:43474"/>
        <dbReference type="ChEBI" id="CHEBI:58359"/>
        <dbReference type="ChEBI" id="CHEBI:78520"/>
        <dbReference type="ChEBI" id="CHEBI:78521"/>
        <dbReference type="ChEBI" id="CHEBI:456216"/>
        <dbReference type="EC" id="6.3.5.7"/>
    </reaction>
</comment>
<dbReference type="AlphaFoldDB" id="A0A381PZ11"/>
<keyword evidence="6" id="KW-0648">Protein biosynthesis</keyword>
<dbReference type="InterPro" id="IPR004412">
    <property type="entry name" value="GatA"/>
</dbReference>
<evidence type="ECO:0000256" key="1">
    <source>
        <dbReference type="ARBA" id="ARBA00008069"/>
    </source>
</evidence>
<dbReference type="InterPro" id="IPR020556">
    <property type="entry name" value="Amidase_CS"/>
</dbReference>
<evidence type="ECO:0000256" key="3">
    <source>
        <dbReference type="ARBA" id="ARBA00022598"/>
    </source>
</evidence>
<proteinExistence type="inferred from homology"/>